<name>A0A2A9NYX0_OPHUN</name>
<dbReference type="Proteomes" id="UP000037136">
    <property type="component" value="Unassembled WGS sequence"/>
</dbReference>
<feature type="region of interest" description="Disordered" evidence="1">
    <location>
        <begin position="230"/>
        <end position="267"/>
    </location>
</feature>
<evidence type="ECO:0008006" key="4">
    <source>
        <dbReference type="Google" id="ProtNLM"/>
    </source>
</evidence>
<organism evidence="2 3">
    <name type="scientific">Ophiocordyceps unilateralis</name>
    <name type="common">Zombie-ant fungus</name>
    <name type="synonym">Torrubia unilateralis</name>
    <dbReference type="NCBI Taxonomy" id="268505"/>
    <lineage>
        <taxon>Eukaryota</taxon>
        <taxon>Fungi</taxon>
        <taxon>Dikarya</taxon>
        <taxon>Ascomycota</taxon>
        <taxon>Pezizomycotina</taxon>
        <taxon>Sordariomycetes</taxon>
        <taxon>Hypocreomycetidae</taxon>
        <taxon>Hypocreales</taxon>
        <taxon>Ophiocordycipitaceae</taxon>
        <taxon>Ophiocordyceps</taxon>
    </lineage>
</organism>
<feature type="region of interest" description="Disordered" evidence="1">
    <location>
        <begin position="88"/>
        <end position="139"/>
    </location>
</feature>
<evidence type="ECO:0000313" key="3">
    <source>
        <dbReference type="Proteomes" id="UP000037136"/>
    </source>
</evidence>
<feature type="compositionally biased region" description="Basic and acidic residues" evidence="1">
    <location>
        <begin position="368"/>
        <end position="378"/>
    </location>
</feature>
<reference evidence="2 3" key="1">
    <citation type="journal article" date="2015" name="BMC Genomics">
        <title>Gene expression during zombie ant biting behavior reflects the complexity underlying fungal parasitic behavioral manipulation.</title>
        <authorList>
            <person name="de Bekker C."/>
            <person name="Ohm R.A."/>
            <person name="Loreto R.G."/>
            <person name="Sebastian A."/>
            <person name="Albert I."/>
            <person name="Merrow M."/>
            <person name="Brachmann A."/>
            <person name="Hughes D.P."/>
        </authorList>
    </citation>
    <scope>NUCLEOTIDE SEQUENCE [LARGE SCALE GENOMIC DNA]</scope>
    <source>
        <strain evidence="2 3">SC16a</strain>
    </source>
</reference>
<protein>
    <recommendedName>
        <fullName evidence="4">Thymidylate kinase</fullName>
    </recommendedName>
</protein>
<accession>A0A2A9NYX0</accession>
<dbReference type="STRING" id="268505.A0A2A9NYX0"/>
<proteinExistence type="predicted"/>
<evidence type="ECO:0000256" key="1">
    <source>
        <dbReference type="SAM" id="MobiDB-lite"/>
    </source>
</evidence>
<feature type="compositionally biased region" description="Basic and acidic residues" evidence="1">
    <location>
        <begin position="236"/>
        <end position="249"/>
    </location>
</feature>
<dbReference type="AlphaFoldDB" id="A0A2A9NYX0"/>
<dbReference type="EMBL" id="LAZP02001101">
    <property type="protein sequence ID" value="PFH55195.1"/>
    <property type="molecule type" value="Genomic_DNA"/>
</dbReference>
<evidence type="ECO:0000313" key="2">
    <source>
        <dbReference type="EMBL" id="PFH55195.1"/>
    </source>
</evidence>
<gene>
    <name evidence="2" type="ORF">XA68_10463</name>
</gene>
<dbReference type="OrthoDB" id="425602at2759"/>
<sequence length="378" mass="40485">MAAVARQPFAPLDGSRLQTLTSVKNRQNALPSGVKSKRKAYLLDSDDSENVDPSLSAKRSKAVDGPSGDVVVKKPLFVVTRAASTPHYDARPLSSPIKPASTTCRPLQRKSPAVRTGTGIIKSSPLSAPAGRSPTRGKRTGLLTSRRRYTRVDPPAFSLGSPAPFSLDAALKGTIPSYVARPPTKGTGRGILPSPVEPETKASWFFDIHEDTPEQEMTNLLQHSTCVLDISSDEENERKDMDEGRDKENVPPADDVSQTSVAARPAPDVMVVDKERVALGEMKVADFFPDGCDETSVVIVPGDDDDEDSALDQAKLALTSHVAEAETDAVQMVEQMMGSSVDELSSKAAVLQPMEGTGESFELWESGSSKDESEPVVV</sequence>
<feature type="region of interest" description="Disordered" evidence="1">
    <location>
        <begin position="358"/>
        <end position="378"/>
    </location>
</feature>
<keyword evidence="3" id="KW-1185">Reference proteome</keyword>
<feature type="region of interest" description="Disordered" evidence="1">
    <location>
        <begin position="23"/>
        <end position="66"/>
    </location>
</feature>
<reference evidence="2 3" key="2">
    <citation type="journal article" date="2017" name="Sci. Rep.">
        <title>Ant-infecting Ophiocordyceps genomes reveal a high diversity of potential behavioral manipulation genes and a possible major role for enterotoxins.</title>
        <authorList>
            <person name="de Bekker C."/>
            <person name="Ohm R.A."/>
            <person name="Evans H.C."/>
            <person name="Brachmann A."/>
            <person name="Hughes D.P."/>
        </authorList>
    </citation>
    <scope>NUCLEOTIDE SEQUENCE [LARGE SCALE GENOMIC DNA]</scope>
    <source>
        <strain evidence="2 3">SC16a</strain>
    </source>
</reference>
<comment type="caution">
    <text evidence="2">The sequence shown here is derived from an EMBL/GenBank/DDBJ whole genome shotgun (WGS) entry which is preliminary data.</text>
</comment>